<evidence type="ECO:0000313" key="10">
    <source>
        <dbReference type="Proteomes" id="UP000053260"/>
    </source>
</evidence>
<dbReference type="InterPro" id="IPR017853">
    <property type="entry name" value="GH"/>
</dbReference>
<dbReference type="InterPro" id="IPR032312">
    <property type="entry name" value="LacZ_4"/>
</dbReference>
<dbReference type="InterPro" id="IPR036156">
    <property type="entry name" value="Beta-gal/glucu_dom_sf"/>
</dbReference>
<organism evidence="9 10">
    <name type="scientific">Streptomyces dysideae</name>
    <dbReference type="NCBI Taxonomy" id="909626"/>
    <lineage>
        <taxon>Bacteria</taxon>
        <taxon>Bacillati</taxon>
        <taxon>Actinomycetota</taxon>
        <taxon>Actinomycetes</taxon>
        <taxon>Kitasatosporales</taxon>
        <taxon>Streptomycetaceae</taxon>
        <taxon>Streptomyces</taxon>
    </lineage>
</organism>
<dbReference type="PANTHER" id="PTHR46323">
    <property type="entry name" value="BETA-GALACTOSIDASE"/>
    <property type="match status" value="1"/>
</dbReference>
<dbReference type="InterPro" id="IPR008979">
    <property type="entry name" value="Galactose-bd-like_sf"/>
</dbReference>
<evidence type="ECO:0000256" key="3">
    <source>
        <dbReference type="ARBA" id="ARBA00012756"/>
    </source>
</evidence>
<dbReference type="InterPro" id="IPR050347">
    <property type="entry name" value="Bact_Beta-galactosidase"/>
</dbReference>
<dbReference type="Gene3D" id="2.60.40.10">
    <property type="entry name" value="Immunoglobulins"/>
    <property type="match status" value="2"/>
</dbReference>
<dbReference type="InterPro" id="IPR013783">
    <property type="entry name" value="Ig-like_fold"/>
</dbReference>
<dbReference type="InterPro" id="IPR006102">
    <property type="entry name" value="Ig-like_GH2"/>
</dbReference>
<dbReference type="EC" id="3.2.1.23" evidence="3 7"/>
<dbReference type="InterPro" id="IPR011013">
    <property type="entry name" value="Gal_mutarotase_sf_dom"/>
</dbReference>
<dbReference type="SUPFAM" id="SSF49785">
    <property type="entry name" value="Galactose-binding domain-like"/>
    <property type="match status" value="1"/>
</dbReference>
<dbReference type="GO" id="GO:0030246">
    <property type="term" value="F:carbohydrate binding"/>
    <property type="evidence" value="ECO:0007669"/>
    <property type="project" value="InterPro"/>
</dbReference>
<evidence type="ECO:0000259" key="8">
    <source>
        <dbReference type="SMART" id="SM01038"/>
    </source>
</evidence>
<reference evidence="9 10" key="1">
    <citation type="submission" date="2015-10" db="EMBL/GenBank/DDBJ databases">
        <title>Draft genome sequence of Streptomyces sp. RV15, isolated from a marine sponge.</title>
        <authorList>
            <person name="Ruckert C."/>
            <person name="Abdelmohsen U.R."/>
            <person name="Winkler A."/>
            <person name="Hentschel U."/>
            <person name="Kalinowski J."/>
            <person name="Kampfer P."/>
            <person name="Glaeser S."/>
        </authorList>
    </citation>
    <scope>NUCLEOTIDE SEQUENCE [LARGE SCALE GENOMIC DNA]</scope>
    <source>
        <strain evidence="9 10">RV15</strain>
    </source>
</reference>
<dbReference type="Gene3D" id="3.20.20.80">
    <property type="entry name" value="Glycosidases"/>
    <property type="match status" value="1"/>
</dbReference>
<dbReference type="Pfam" id="PF02836">
    <property type="entry name" value="Glyco_hydro_2_C"/>
    <property type="match status" value="1"/>
</dbReference>
<dbReference type="Pfam" id="PF16353">
    <property type="entry name" value="LacZ_4"/>
    <property type="match status" value="1"/>
</dbReference>
<dbReference type="InterPro" id="IPR006101">
    <property type="entry name" value="Glyco_hydro_2"/>
</dbReference>
<keyword evidence="10" id="KW-1185">Reference proteome</keyword>
<dbReference type="InterPro" id="IPR006104">
    <property type="entry name" value="Glyco_hydro_2_N"/>
</dbReference>
<dbReference type="SUPFAM" id="SSF51445">
    <property type="entry name" value="(Trans)glycosidases"/>
    <property type="match status" value="1"/>
</dbReference>
<dbReference type="Pfam" id="PF00703">
    <property type="entry name" value="Glyco_hydro_2"/>
    <property type="match status" value="1"/>
</dbReference>
<comment type="catalytic activity">
    <reaction evidence="1 7">
        <text>Hydrolysis of terminal non-reducing beta-D-galactose residues in beta-D-galactosides.</text>
        <dbReference type="EC" id="3.2.1.23"/>
    </reaction>
</comment>
<dbReference type="SUPFAM" id="SSF49303">
    <property type="entry name" value="beta-Galactosidase/glucuronidase domain"/>
    <property type="match status" value="2"/>
</dbReference>
<keyword evidence="4 7" id="KW-0378">Hydrolase</keyword>
<dbReference type="InterPro" id="IPR004199">
    <property type="entry name" value="B-gal_small/dom_5"/>
</dbReference>
<dbReference type="Gene3D" id="2.70.98.10">
    <property type="match status" value="1"/>
</dbReference>
<dbReference type="InterPro" id="IPR006103">
    <property type="entry name" value="Glyco_hydro_2_cat"/>
</dbReference>
<dbReference type="GO" id="GO:0009341">
    <property type="term" value="C:beta-galactosidase complex"/>
    <property type="evidence" value="ECO:0007669"/>
    <property type="project" value="InterPro"/>
</dbReference>
<dbReference type="Pfam" id="PF02929">
    <property type="entry name" value="Bgal_small_N"/>
    <property type="match status" value="1"/>
</dbReference>
<dbReference type="STRING" id="909626.AQJ91_35740"/>
<name>A0A124IDX1_9ACTN</name>
<protein>
    <recommendedName>
        <fullName evidence="3 7">Beta-galactosidase</fullName>
        <ecNumber evidence="3 7">3.2.1.23</ecNumber>
    </recommendedName>
    <alternativeName>
        <fullName evidence="6 7">Lactase</fullName>
    </alternativeName>
</protein>
<dbReference type="SMART" id="SM01038">
    <property type="entry name" value="Bgal_small_N"/>
    <property type="match status" value="1"/>
</dbReference>
<dbReference type="Gene3D" id="2.60.120.260">
    <property type="entry name" value="Galactose-binding domain-like"/>
    <property type="match status" value="1"/>
</dbReference>
<evidence type="ECO:0000256" key="2">
    <source>
        <dbReference type="ARBA" id="ARBA00007401"/>
    </source>
</evidence>
<evidence type="ECO:0000256" key="7">
    <source>
        <dbReference type="RuleBase" id="RU361154"/>
    </source>
</evidence>
<dbReference type="InterPro" id="IPR014718">
    <property type="entry name" value="GH-type_carb-bd"/>
</dbReference>
<dbReference type="PANTHER" id="PTHR46323:SF2">
    <property type="entry name" value="BETA-GALACTOSIDASE"/>
    <property type="match status" value="1"/>
</dbReference>
<accession>A0A124IDX1</accession>
<dbReference type="GO" id="GO:0005990">
    <property type="term" value="P:lactose catabolic process"/>
    <property type="evidence" value="ECO:0007669"/>
    <property type="project" value="TreeGrafter"/>
</dbReference>
<evidence type="ECO:0000256" key="1">
    <source>
        <dbReference type="ARBA" id="ARBA00001412"/>
    </source>
</evidence>
<evidence type="ECO:0000256" key="4">
    <source>
        <dbReference type="ARBA" id="ARBA00022801"/>
    </source>
</evidence>
<dbReference type="Pfam" id="PF02837">
    <property type="entry name" value="Glyco_hydro_2_N"/>
    <property type="match status" value="1"/>
</dbReference>
<comment type="caution">
    <text evidence="9">The sequence shown here is derived from an EMBL/GenBank/DDBJ whole genome shotgun (WGS) entry which is preliminary data.</text>
</comment>
<evidence type="ECO:0000256" key="5">
    <source>
        <dbReference type="ARBA" id="ARBA00023295"/>
    </source>
</evidence>
<keyword evidence="5 7" id="KW-0326">Glycosidase</keyword>
<feature type="domain" description="Beta galactosidase small chain/" evidence="8">
    <location>
        <begin position="721"/>
        <end position="1011"/>
    </location>
</feature>
<dbReference type="SUPFAM" id="SSF74650">
    <property type="entry name" value="Galactose mutarotase-like"/>
    <property type="match status" value="1"/>
</dbReference>
<dbReference type="InterPro" id="IPR023230">
    <property type="entry name" value="Glyco_hydro_2_CS"/>
</dbReference>
<evidence type="ECO:0000256" key="6">
    <source>
        <dbReference type="ARBA" id="ARBA00032230"/>
    </source>
</evidence>
<evidence type="ECO:0000313" key="9">
    <source>
        <dbReference type="EMBL" id="KUO16461.1"/>
    </source>
</evidence>
<dbReference type="PRINTS" id="PR00132">
    <property type="entry name" value="GLHYDRLASE2"/>
</dbReference>
<dbReference type="AlphaFoldDB" id="A0A124IDX1"/>
<dbReference type="PROSITE" id="PS00719">
    <property type="entry name" value="GLYCOSYL_HYDROL_F2_1"/>
    <property type="match status" value="1"/>
</dbReference>
<sequence length="1021" mass="113187">MRSRVSLRYFEELSPGHGKEAPRAAPASDAPRLDLNGDWAFRFSEAGLDETDGFELPGFHDQGWDRLPVPSHWQLHGYGKPAYLNIAYPIPLDPPYVPDENPTGDYRRVFDLPESWAGTPAVVRFEGVESCARVWLNGVELGVTRGSRLAAEFDVTHALRPGSNVLAVRVHQFSSGTYLEDQDTWRLAGIFRDVTLLARPASGIRDVFVHAGYDVASGGGRLRIDVDTDAEATVAIPGLGVSGTPATEEFTFDEIRPWSAEDPHLYDAVICTPGEEVRLRIGFRTVAVTDTGVLTVNGSRVVLRGVNRHEFHPDRGRAITLEDMRHDVESMKRHNINAVRTAHYPPHPAFLDLCDEYGLWVMLECDLETHGFECTQPEPRLGNPSDAPQWHEACLDRAQRTVERDKNHPGVISWSLGNEAGDGRNLEAMAAWIHERDPSRPIHYEGDRLARYVDLYGEMYRTPAVVRRIGQGLLRPGETFYPATGGEGDPADERRNRMPFVYTEFAHAMGNGPGALDEYMRLCEQYPRVQGGFVWEWKDQGLRSTDAQGREFFAYGGDFGEDLHDGNFICDGLVLPDGTPSPGLLEYQKVIEPVAIGPGSTPGHLLVHNRHDLVDLAHLRFTWSLTRDGVQLGDGTLPTPDLGPGERTEIPLPLLRTGTDDVSEGESWLTVRAELAKPTAWAPEGHVVAWGQIPLPSDGEPARATLDASLLAADATGARIALGPARFDRNTGRLLGLGDHEFDGPRLDLWRAPTDNDLAWSQRDAAYWKARGLDRLRHRTVSVQPDEEGLTVVVRSAAAATDCGYLTTYRWETDEHRLRVHVHTEPVGHWPQREDVFGEPMVDADLPPEEYAELLRRDKAPSLARIGLHWELPGEWSRVSWFGAGPGESYPDSRQAARVGLFRASVEELQTPYVRPQDNGNRSDVRWAEVVDDEGAGLRIEGAELFNLAARRWSDRHLAEARHGTDLSAGPAIHLHTDHVVQGVGSGAVGPGVLPRYRLEVRPADFTLVLTALPARQLPTS</sequence>
<proteinExistence type="inferred from homology"/>
<gene>
    <name evidence="9" type="ORF">AQJ91_35740</name>
</gene>
<dbReference type="EMBL" id="LMXB01000087">
    <property type="protein sequence ID" value="KUO16461.1"/>
    <property type="molecule type" value="Genomic_DNA"/>
</dbReference>
<dbReference type="Proteomes" id="UP000053260">
    <property type="component" value="Unassembled WGS sequence"/>
</dbReference>
<comment type="similarity">
    <text evidence="2 7">Belongs to the glycosyl hydrolase 2 family.</text>
</comment>
<dbReference type="GO" id="GO:0004565">
    <property type="term" value="F:beta-galactosidase activity"/>
    <property type="evidence" value="ECO:0007669"/>
    <property type="project" value="UniProtKB-EC"/>
</dbReference>